<reference evidence="8 9" key="1">
    <citation type="submission" date="2017-02" db="EMBL/GenBank/DDBJ databases">
        <authorList>
            <person name="Peterson S.W."/>
        </authorList>
    </citation>
    <scope>NUCLEOTIDE SEQUENCE [LARGE SCALE GENOMIC DNA]</scope>
    <source>
        <strain evidence="8 9">ATCC 700028</strain>
    </source>
</reference>
<evidence type="ECO:0000256" key="2">
    <source>
        <dbReference type="ARBA" id="ARBA00022691"/>
    </source>
</evidence>
<dbReference type="InterPro" id="IPR013785">
    <property type="entry name" value="Aldolase_TIM"/>
</dbReference>
<dbReference type="STRING" id="180163.SAMN02745174_00883"/>
<sequence>MKGLSVLIKPSSSQCNIRCKYCFYEDLSEEREIKSHGFMKIETLEEIVKKALNYVENGICNFVFQGGEPTLIGLHFYEKLIEFQKKYNLKNATINNSIQTNGFVLDEKWAKYLKENNFLVGLSLDGNEKVHNERRIDSKGEGTFDKIFKSKKLLDKYNVDYNILAVLDNTLGENIEEVYDFFKKENIRFQQYIPCLDSINENKIINKNLDNKIYLKSLKKLFDMWYEDIINGNIYSIRYFENILMIILNGRAESCDMMGHCSIQNVIESDGSIYPCDFYVIDKWKLGNIYKDTFDEIFKNKISQNFYLESLNIPEECKKCKWQKLCRNGCKRYRDINGQYKYCKEIQEFFSYSINRFLEIANKIKNRA</sequence>
<protein>
    <recommendedName>
        <fullName evidence="7">Radical SAM core domain-containing protein</fullName>
    </recommendedName>
</protein>
<organism evidence="8 9">
    <name type="scientific">Cetobacterium ceti</name>
    <dbReference type="NCBI Taxonomy" id="180163"/>
    <lineage>
        <taxon>Bacteria</taxon>
        <taxon>Fusobacteriati</taxon>
        <taxon>Fusobacteriota</taxon>
        <taxon>Fusobacteriia</taxon>
        <taxon>Fusobacteriales</taxon>
        <taxon>Fusobacteriaceae</taxon>
        <taxon>Cetobacterium</taxon>
    </lineage>
</organism>
<dbReference type="NCBIfam" id="TIGR04085">
    <property type="entry name" value="rSAM_more_4Fe4S"/>
    <property type="match status" value="1"/>
</dbReference>
<evidence type="ECO:0000256" key="1">
    <source>
        <dbReference type="ARBA" id="ARBA00001966"/>
    </source>
</evidence>
<keyword evidence="3" id="KW-0479">Metal-binding</keyword>
<evidence type="ECO:0000256" key="3">
    <source>
        <dbReference type="ARBA" id="ARBA00022723"/>
    </source>
</evidence>
<keyword evidence="5" id="KW-0411">Iron-sulfur</keyword>
<evidence type="ECO:0000259" key="7">
    <source>
        <dbReference type="PROSITE" id="PS51918"/>
    </source>
</evidence>
<gene>
    <name evidence="8" type="ORF">SAMN02745174_00883</name>
</gene>
<name>A0A1T4LJE5_9FUSO</name>
<accession>A0A1T4LJE5</accession>
<feature type="domain" description="Radical SAM core" evidence="7">
    <location>
        <begin position="1"/>
        <end position="227"/>
    </location>
</feature>
<evidence type="ECO:0000256" key="5">
    <source>
        <dbReference type="ARBA" id="ARBA00023014"/>
    </source>
</evidence>
<evidence type="ECO:0000313" key="8">
    <source>
        <dbReference type="EMBL" id="SJZ54863.1"/>
    </source>
</evidence>
<dbReference type="AlphaFoldDB" id="A0A1T4LJE5"/>
<dbReference type="CDD" id="cd01335">
    <property type="entry name" value="Radical_SAM"/>
    <property type="match status" value="1"/>
</dbReference>
<dbReference type="NCBIfam" id="TIGR03942">
    <property type="entry name" value="sulfatase_rSAM"/>
    <property type="match status" value="1"/>
</dbReference>
<dbReference type="InterPro" id="IPR023885">
    <property type="entry name" value="4Fe4S-binding_SPASM_dom"/>
</dbReference>
<dbReference type="SFLD" id="SFLDG01386">
    <property type="entry name" value="main_SPASM_domain-containing"/>
    <property type="match status" value="1"/>
</dbReference>
<dbReference type="EMBL" id="FUWX01000006">
    <property type="protein sequence ID" value="SJZ54863.1"/>
    <property type="molecule type" value="Genomic_DNA"/>
</dbReference>
<dbReference type="GO" id="GO:0016491">
    <property type="term" value="F:oxidoreductase activity"/>
    <property type="evidence" value="ECO:0007669"/>
    <property type="project" value="InterPro"/>
</dbReference>
<dbReference type="Gene3D" id="3.20.20.70">
    <property type="entry name" value="Aldolase class I"/>
    <property type="match status" value="1"/>
</dbReference>
<dbReference type="InterPro" id="IPR034485">
    <property type="entry name" value="Anaerobic_Cys-type_sulfatase-m"/>
</dbReference>
<dbReference type="PANTHER" id="PTHR43273:SF3">
    <property type="entry name" value="ANAEROBIC SULFATASE-MATURATING ENZYME HOMOLOG ASLB-RELATED"/>
    <property type="match status" value="1"/>
</dbReference>
<dbReference type="SFLD" id="SFLDG01072">
    <property type="entry name" value="dehydrogenase_like"/>
    <property type="match status" value="1"/>
</dbReference>
<dbReference type="GO" id="GO:0051536">
    <property type="term" value="F:iron-sulfur cluster binding"/>
    <property type="evidence" value="ECO:0007669"/>
    <property type="project" value="UniProtKB-KW"/>
</dbReference>
<dbReference type="SFLD" id="SFLDG01384">
    <property type="entry name" value="thioether_bond_formation_requi"/>
    <property type="match status" value="1"/>
</dbReference>
<keyword evidence="9" id="KW-1185">Reference proteome</keyword>
<comment type="cofactor">
    <cofactor evidence="1">
        <name>[4Fe-4S] cluster</name>
        <dbReference type="ChEBI" id="CHEBI:49883"/>
    </cofactor>
</comment>
<dbReference type="PANTHER" id="PTHR43273">
    <property type="entry name" value="ANAEROBIC SULFATASE-MATURATING ENZYME HOMOLOG ASLB-RELATED"/>
    <property type="match status" value="1"/>
</dbReference>
<evidence type="ECO:0000256" key="4">
    <source>
        <dbReference type="ARBA" id="ARBA00023004"/>
    </source>
</evidence>
<dbReference type="GO" id="GO:0046872">
    <property type="term" value="F:metal ion binding"/>
    <property type="evidence" value="ECO:0007669"/>
    <property type="project" value="UniProtKB-KW"/>
</dbReference>
<comment type="similarity">
    <text evidence="6">Belongs to the radical SAM superfamily. Anaerobic sulfatase-maturating enzyme family.</text>
</comment>
<dbReference type="SFLD" id="SFLDS00029">
    <property type="entry name" value="Radical_SAM"/>
    <property type="match status" value="1"/>
</dbReference>
<evidence type="ECO:0000313" key="9">
    <source>
        <dbReference type="Proteomes" id="UP000191153"/>
    </source>
</evidence>
<proteinExistence type="inferred from homology"/>
<keyword evidence="4" id="KW-0408">Iron</keyword>
<dbReference type="SFLD" id="SFLDF00289">
    <property type="entry name" value="anaerobic_Cys-type_sulfatase-m"/>
    <property type="match status" value="1"/>
</dbReference>
<dbReference type="PROSITE" id="PS51918">
    <property type="entry name" value="RADICAL_SAM"/>
    <property type="match status" value="1"/>
</dbReference>
<dbReference type="InterPro" id="IPR023867">
    <property type="entry name" value="Sulphatase_maturase_rSAM"/>
</dbReference>
<dbReference type="InterPro" id="IPR058240">
    <property type="entry name" value="rSAM_sf"/>
</dbReference>
<dbReference type="NCBIfam" id="NF010321">
    <property type="entry name" value="PRK13758.1"/>
    <property type="match status" value="1"/>
</dbReference>
<dbReference type="InterPro" id="IPR007197">
    <property type="entry name" value="rSAM"/>
</dbReference>
<dbReference type="Proteomes" id="UP000191153">
    <property type="component" value="Unassembled WGS sequence"/>
</dbReference>
<evidence type="ECO:0000256" key="6">
    <source>
        <dbReference type="ARBA" id="ARBA00023601"/>
    </source>
</evidence>
<keyword evidence="2" id="KW-0949">S-adenosyl-L-methionine</keyword>
<dbReference type="SUPFAM" id="SSF102114">
    <property type="entry name" value="Radical SAM enzymes"/>
    <property type="match status" value="1"/>
</dbReference>
<dbReference type="RefSeq" id="WP_078693412.1">
    <property type="nucleotide sequence ID" value="NZ_FUWX01000006.1"/>
</dbReference>
<dbReference type="Pfam" id="PF13186">
    <property type="entry name" value="SPASM"/>
    <property type="match status" value="1"/>
</dbReference>
<dbReference type="OrthoDB" id="9808591at2"/>
<dbReference type="Pfam" id="PF04055">
    <property type="entry name" value="Radical_SAM"/>
    <property type="match status" value="1"/>
</dbReference>
<dbReference type="SFLD" id="SFLDG01067">
    <property type="entry name" value="SPASM/twitch_domain_containing"/>
    <property type="match status" value="1"/>
</dbReference>